<name>A0A375BRD8_9BURK</name>
<comment type="caution">
    <text evidence="2">The sequence shown here is derived from an EMBL/GenBank/DDBJ whole genome shotgun (WGS) entry which is preliminary data.</text>
</comment>
<evidence type="ECO:0000256" key="1">
    <source>
        <dbReference type="SAM" id="MobiDB-lite"/>
    </source>
</evidence>
<dbReference type="AlphaFoldDB" id="A0A375BRD8"/>
<sequence length="28" mass="2635">MPAPALTPCPSPASGRGEQTGSGPLAIA</sequence>
<proteinExistence type="predicted"/>
<gene>
    <name evidence="2" type="ORF">CBM2587_A230021</name>
</gene>
<dbReference type="Proteomes" id="UP000256780">
    <property type="component" value="Chromosome CBM2587_a"/>
</dbReference>
<protein>
    <submittedName>
        <fullName evidence="2">Uncharacterized protein</fullName>
    </submittedName>
</protein>
<feature type="compositionally biased region" description="Pro residues" evidence="1">
    <location>
        <begin position="1"/>
        <end position="11"/>
    </location>
</feature>
<dbReference type="EMBL" id="OFSQ01000016">
    <property type="protein sequence ID" value="SOY51038.1"/>
    <property type="molecule type" value="Genomic_DNA"/>
</dbReference>
<accession>A0A375BRD8</accession>
<evidence type="ECO:0000313" key="2">
    <source>
        <dbReference type="EMBL" id="SOY51038.1"/>
    </source>
</evidence>
<reference evidence="2" key="1">
    <citation type="submission" date="2018-01" db="EMBL/GenBank/DDBJ databases">
        <authorList>
            <person name="Clerissi C."/>
        </authorList>
    </citation>
    <scope>NUCLEOTIDE SEQUENCE</scope>
    <source>
        <strain evidence="2">Cupriavidus sp. LMG 19464</strain>
    </source>
</reference>
<organism evidence="2">
    <name type="scientific">Cupriavidus taiwanensis</name>
    <dbReference type="NCBI Taxonomy" id="164546"/>
    <lineage>
        <taxon>Bacteria</taxon>
        <taxon>Pseudomonadati</taxon>
        <taxon>Pseudomonadota</taxon>
        <taxon>Betaproteobacteria</taxon>
        <taxon>Burkholderiales</taxon>
        <taxon>Burkholderiaceae</taxon>
        <taxon>Cupriavidus</taxon>
    </lineage>
</organism>
<feature type="region of interest" description="Disordered" evidence="1">
    <location>
        <begin position="1"/>
        <end position="28"/>
    </location>
</feature>